<dbReference type="AlphaFoldDB" id="A0A922L8T0"/>
<dbReference type="Proteomes" id="UP000790347">
    <property type="component" value="Unassembled WGS sequence"/>
</dbReference>
<comment type="caution">
    <text evidence="2">The sequence shown here is derived from an EMBL/GenBank/DDBJ whole genome shotgun (WGS) entry which is preliminary data.</text>
</comment>
<protein>
    <submittedName>
        <fullName evidence="2">Uncharacterized protein</fullName>
    </submittedName>
</protein>
<feature type="compositionally biased region" description="Basic and acidic residues" evidence="1">
    <location>
        <begin position="339"/>
        <end position="352"/>
    </location>
</feature>
<feature type="compositionally biased region" description="Basic residues" evidence="1">
    <location>
        <begin position="327"/>
        <end position="338"/>
    </location>
</feature>
<reference evidence="2" key="1">
    <citation type="submission" date="2013-05" db="EMBL/GenBank/DDBJ databases">
        <authorList>
            <person name="Yim A.K.Y."/>
            <person name="Chan T.F."/>
            <person name="Ji K.M."/>
            <person name="Liu X.Y."/>
            <person name="Zhou J.W."/>
            <person name="Li R.Q."/>
            <person name="Yang K.Y."/>
            <person name="Li J."/>
            <person name="Li M."/>
            <person name="Law P.T.W."/>
            <person name="Wu Y.L."/>
            <person name="Cai Z.L."/>
            <person name="Qin H."/>
            <person name="Bao Y."/>
            <person name="Leung R.K.K."/>
            <person name="Ng P.K.S."/>
            <person name="Zou J."/>
            <person name="Zhong X.J."/>
            <person name="Ran P.X."/>
            <person name="Zhong N.S."/>
            <person name="Liu Z.G."/>
            <person name="Tsui S.K.W."/>
        </authorList>
    </citation>
    <scope>NUCLEOTIDE SEQUENCE</scope>
    <source>
        <strain evidence="2">Derf</strain>
        <tissue evidence="2">Whole organism</tissue>
    </source>
</reference>
<feature type="compositionally biased region" description="Low complexity" evidence="1">
    <location>
        <begin position="306"/>
        <end position="320"/>
    </location>
</feature>
<feature type="region of interest" description="Disordered" evidence="1">
    <location>
        <begin position="298"/>
        <end position="357"/>
    </location>
</feature>
<evidence type="ECO:0000313" key="3">
    <source>
        <dbReference type="Proteomes" id="UP000790347"/>
    </source>
</evidence>
<name>A0A922L8T0_DERFA</name>
<feature type="region of interest" description="Disordered" evidence="1">
    <location>
        <begin position="1"/>
        <end position="47"/>
    </location>
</feature>
<organism evidence="2 3">
    <name type="scientific">Dermatophagoides farinae</name>
    <name type="common">American house dust mite</name>
    <dbReference type="NCBI Taxonomy" id="6954"/>
    <lineage>
        <taxon>Eukaryota</taxon>
        <taxon>Metazoa</taxon>
        <taxon>Ecdysozoa</taxon>
        <taxon>Arthropoda</taxon>
        <taxon>Chelicerata</taxon>
        <taxon>Arachnida</taxon>
        <taxon>Acari</taxon>
        <taxon>Acariformes</taxon>
        <taxon>Sarcoptiformes</taxon>
        <taxon>Astigmata</taxon>
        <taxon>Psoroptidia</taxon>
        <taxon>Analgoidea</taxon>
        <taxon>Pyroglyphidae</taxon>
        <taxon>Dermatophagoidinae</taxon>
        <taxon>Dermatophagoides</taxon>
    </lineage>
</organism>
<sequence>MDKNSRSTLGKKDLGNGGQMMVPFQGIGTRLRRSRSKDQSTDNLSSNNLEIANLKRLQLQQQQQFILSNHQNNGYNDGGLTNLYSSSGTLERLKYYYGNAQQPTSTAFDHHNSSFINSSIPHQQQFDQRLAMKNGNSGGSSLALYDESRLLSQQHQYEEPQYLIDANYRTRQQKDLYGKFNNCPSKLNDLNHRNLTIIPPSKLFAKTLSTSSSYKQPPSSTITYDSCLIESGSKSSQSTTTTSGIGSSNNNRQSNNNNNNGLLNDCATDYGGDTDIVGSSSSPSCSGGQCSAILTTMSSSGSDDVQQQQQQHPATTTTLLPSSNNLIHHHGHRRRRERNRKEQQQKQQERKTKTNVGGGGLNEIILLLYNLSFQQSNFHNMPKKRSRN</sequence>
<evidence type="ECO:0000256" key="1">
    <source>
        <dbReference type="SAM" id="MobiDB-lite"/>
    </source>
</evidence>
<evidence type="ECO:0000313" key="2">
    <source>
        <dbReference type="EMBL" id="KAH9517407.1"/>
    </source>
</evidence>
<gene>
    <name evidence="2" type="ORF">DERF_008083</name>
</gene>
<accession>A0A922L8T0</accession>
<feature type="region of interest" description="Disordered" evidence="1">
    <location>
        <begin position="232"/>
        <end position="260"/>
    </location>
</feature>
<proteinExistence type="predicted"/>
<reference evidence="2" key="2">
    <citation type="journal article" date="2022" name="Res Sq">
        <title>Comparative Genomics Reveals Insights into the Divergent Evolution of Astigmatic Mites and Household Pest Adaptations.</title>
        <authorList>
            <person name="Xiong Q."/>
            <person name="Wan A.T.-Y."/>
            <person name="Liu X.-Y."/>
            <person name="Fung C.S.-H."/>
            <person name="Xiao X."/>
            <person name="Malainual N."/>
            <person name="Hou J."/>
            <person name="Wang L."/>
            <person name="Wang M."/>
            <person name="Yang K."/>
            <person name="Cui Y."/>
            <person name="Leung E."/>
            <person name="Nong W."/>
            <person name="Shin S.-K."/>
            <person name="Au S."/>
            <person name="Jeong K.Y."/>
            <person name="Chew F.T."/>
            <person name="Hui J."/>
            <person name="Leung T.F."/>
            <person name="Tungtrongchitr A."/>
            <person name="Zhong N."/>
            <person name="Liu Z."/>
            <person name="Tsui S."/>
        </authorList>
    </citation>
    <scope>NUCLEOTIDE SEQUENCE</scope>
    <source>
        <strain evidence="2">Derf</strain>
        <tissue evidence="2">Whole organism</tissue>
    </source>
</reference>
<keyword evidence="3" id="KW-1185">Reference proteome</keyword>
<feature type="compositionally biased region" description="Basic and acidic residues" evidence="1">
    <location>
        <begin position="1"/>
        <end position="14"/>
    </location>
</feature>
<dbReference type="EMBL" id="ASGP02000003">
    <property type="protein sequence ID" value="KAH9517407.1"/>
    <property type="molecule type" value="Genomic_DNA"/>
</dbReference>